<protein>
    <submittedName>
        <fullName evidence="2">Acyl-CoA thioesterase</fullName>
    </submittedName>
</protein>
<proteinExistence type="predicted"/>
<dbReference type="EMBL" id="SIXH01000272">
    <property type="protein sequence ID" value="TBO56973.1"/>
    <property type="molecule type" value="Genomic_DNA"/>
</dbReference>
<gene>
    <name evidence="2" type="ORF">EYS09_25080</name>
</gene>
<dbReference type="Pfam" id="PF13279">
    <property type="entry name" value="4HBT_2"/>
    <property type="match status" value="1"/>
</dbReference>
<reference evidence="2 3" key="1">
    <citation type="submission" date="2019-02" db="EMBL/GenBank/DDBJ databases">
        <title>Draft Genome Sequence of Streptomyces sp. AM-2504, identified by 16S rRNA comparative analysis as a Streptomyces Kasugaensis strain.</title>
        <authorList>
            <person name="Napolioni V."/>
            <person name="Giuliodori A.M."/>
            <person name="Spurio R."/>
            <person name="Fabbretti A."/>
        </authorList>
    </citation>
    <scope>NUCLEOTIDE SEQUENCE [LARGE SCALE GENOMIC DNA]</scope>
    <source>
        <strain evidence="2 3">AM-2504</strain>
    </source>
</reference>
<dbReference type="CDD" id="cd00586">
    <property type="entry name" value="4HBT"/>
    <property type="match status" value="1"/>
</dbReference>
<organism evidence="2 3">
    <name type="scientific">Streptomyces kasugaensis</name>
    <dbReference type="NCBI Taxonomy" id="1946"/>
    <lineage>
        <taxon>Bacteria</taxon>
        <taxon>Bacillati</taxon>
        <taxon>Actinomycetota</taxon>
        <taxon>Actinomycetes</taxon>
        <taxon>Kitasatosporales</taxon>
        <taxon>Streptomycetaceae</taxon>
        <taxon>Streptomyces</taxon>
    </lineage>
</organism>
<dbReference type="Proteomes" id="UP000292452">
    <property type="component" value="Unassembled WGS sequence"/>
</dbReference>
<feature type="region of interest" description="Disordered" evidence="1">
    <location>
        <begin position="1"/>
        <end position="36"/>
    </location>
</feature>
<accession>A0A4Q9HPZ1</accession>
<evidence type="ECO:0000313" key="3">
    <source>
        <dbReference type="Proteomes" id="UP000292452"/>
    </source>
</evidence>
<dbReference type="Gene3D" id="3.10.129.10">
    <property type="entry name" value="Hotdog Thioesterase"/>
    <property type="match status" value="1"/>
</dbReference>
<name>A0A4Q9HPZ1_STRKA</name>
<dbReference type="SUPFAM" id="SSF54637">
    <property type="entry name" value="Thioesterase/thiol ester dehydrase-isomerase"/>
    <property type="match status" value="1"/>
</dbReference>
<comment type="caution">
    <text evidence="2">The sequence shown here is derived from an EMBL/GenBank/DDBJ whole genome shotgun (WGS) entry which is preliminary data.</text>
</comment>
<dbReference type="AlphaFoldDB" id="A0A4Q9HPZ1"/>
<evidence type="ECO:0000256" key="1">
    <source>
        <dbReference type="SAM" id="MobiDB-lite"/>
    </source>
</evidence>
<evidence type="ECO:0000313" key="2">
    <source>
        <dbReference type="EMBL" id="TBO56973.1"/>
    </source>
</evidence>
<keyword evidence="3" id="KW-1185">Reference proteome</keyword>
<dbReference type="InterPro" id="IPR029069">
    <property type="entry name" value="HotDog_dom_sf"/>
</dbReference>
<sequence length="190" mass="20810">MGPTRDGGAPVATAAPPRAPIAPRTSGAPPVSVEPRRPVHPVPYGELVPVTVHFDDLDALGMLHNARYPLLVERAWTAYWHDRGYGFDGDWAAAGDMCNVIKEVQVSYERPLTRPGHYAAHLWIERLGRTGLTYGFRLCSADGTETYARGHRVLVRVDPQALRPTPWSDRARATAAELLRPQEAAEADAA</sequence>